<dbReference type="InterPro" id="IPR044897">
    <property type="entry name" value="INPP1_dom_1"/>
</dbReference>
<feature type="binding site" evidence="2">
    <location>
        <position position="81"/>
    </location>
    <ligand>
        <name>Mg(2+)</name>
        <dbReference type="ChEBI" id="CHEBI:18420"/>
        <label>1</label>
        <note>catalytic</note>
    </ligand>
</feature>
<evidence type="ECO:0008006" key="5">
    <source>
        <dbReference type="Google" id="ProtNLM"/>
    </source>
</evidence>
<dbReference type="PANTHER" id="PTHR43028:SF3">
    <property type="entry name" value="INOSITOL POLYPHOSPHATE 1-PHOSPHATASE"/>
    <property type="match status" value="1"/>
</dbReference>
<comment type="cofactor">
    <cofactor evidence="2">
        <name>Mg(2+)</name>
        <dbReference type="ChEBI" id="CHEBI:18420"/>
    </cofactor>
</comment>
<comment type="similarity">
    <text evidence="1">Belongs to the inositol monophosphatase superfamily.</text>
</comment>
<feature type="binding site" evidence="2">
    <location>
        <position position="158"/>
    </location>
    <ligand>
        <name>Mg(2+)</name>
        <dbReference type="ChEBI" id="CHEBI:18420"/>
        <label>1</label>
        <note>catalytic</note>
    </ligand>
</feature>
<evidence type="ECO:0000256" key="2">
    <source>
        <dbReference type="PIRSR" id="PIRSR600760-2"/>
    </source>
</evidence>
<evidence type="ECO:0000313" key="3">
    <source>
        <dbReference type="EMBL" id="KAL3832673.1"/>
    </source>
</evidence>
<dbReference type="SUPFAM" id="SSF56655">
    <property type="entry name" value="Carbohydrate phosphatase"/>
    <property type="match status" value="1"/>
</dbReference>
<dbReference type="Gene3D" id="3.30.540.10">
    <property type="entry name" value="Fructose-1,6-Bisphosphatase, subunit A, domain 1"/>
    <property type="match status" value="1"/>
</dbReference>
<reference evidence="3 4" key="1">
    <citation type="submission" date="2024-11" db="EMBL/GenBank/DDBJ databases">
        <title>Chromosome-level genome assembly of the freshwater bivalve Anodonta woodiana.</title>
        <authorList>
            <person name="Chen X."/>
        </authorList>
    </citation>
    <scope>NUCLEOTIDE SEQUENCE [LARGE SCALE GENOMIC DNA]</scope>
    <source>
        <strain evidence="3">MN2024</strain>
        <tissue evidence="3">Gills</tissue>
    </source>
</reference>
<dbReference type="EMBL" id="JBJQND010000019">
    <property type="protein sequence ID" value="KAL3832673.1"/>
    <property type="molecule type" value="Genomic_DNA"/>
</dbReference>
<dbReference type="Proteomes" id="UP001634394">
    <property type="component" value="Unassembled WGS sequence"/>
</dbReference>
<proteinExistence type="inferred from homology"/>
<dbReference type="InterPro" id="IPR050725">
    <property type="entry name" value="CysQ/Inositol_MonoPase"/>
</dbReference>
<keyword evidence="2" id="KW-0460">Magnesium</keyword>
<protein>
    <recommendedName>
        <fullName evidence="5">Inositol polyphosphate 1-phosphatase</fullName>
    </recommendedName>
</protein>
<keyword evidence="2" id="KW-0479">Metal-binding</keyword>
<dbReference type="InterPro" id="IPR000760">
    <property type="entry name" value="Inositol_monophosphatase-like"/>
</dbReference>
<feature type="binding site" evidence="2">
    <location>
        <position position="159"/>
    </location>
    <ligand>
        <name>Mg(2+)</name>
        <dbReference type="ChEBI" id="CHEBI:18420"/>
        <label>1</label>
        <note>catalytic</note>
    </ligand>
</feature>
<name>A0ABD3T7V7_SINWO</name>
<comment type="caution">
    <text evidence="3">The sequence shown here is derived from an EMBL/GenBank/DDBJ whole genome shotgun (WGS) entry which is preliminary data.</text>
</comment>
<feature type="binding site" evidence="2">
    <location>
        <position position="300"/>
    </location>
    <ligand>
        <name>Mg(2+)</name>
        <dbReference type="ChEBI" id="CHEBI:18420"/>
        <label>1</label>
        <note>catalytic</note>
    </ligand>
</feature>
<dbReference type="PANTHER" id="PTHR43028">
    <property type="entry name" value="3'(2'),5'-BISPHOSPHATE NUCLEOTIDASE 1"/>
    <property type="match status" value="1"/>
</dbReference>
<evidence type="ECO:0000256" key="1">
    <source>
        <dbReference type="ARBA" id="ARBA00009759"/>
    </source>
</evidence>
<organism evidence="3 4">
    <name type="scientific">Sinanodonta woodiana</name>
    <name type="common">Chinese pond mussel</name>
    <name type="synonym">Anodonta woodiana</name>
    <dbReference type="NCBI Taxonomy" id="1069815"/>
    <lineage>
        <taxon>Eukaryota</taxon>
        <taxon>Metazoa</taxon>
        <taxon>Spiralia</taxon>
        <taxon>Lophotrochozoa</taxon>
        <taxon>Mollusca</taxon>
        <taxon>Bivalvia</taxon>
        <taxon>Autobranchia</taxon>
        <taxon>Heteroconchia</taxon>
        <taxon>Palaeoheterodonta</taxon>
        <taxon>Unionida</taxon>
        <taxon>Unionoidea</taxon>
        <taxon>Unionidae</taxon>
        <taxon>Unioninae</taxon>
        <taxon>Sinanodonta</taxon>
    </lineage>
</organism>
<feature type="binding site" evidence="2">
    <location>
        <position position="156"/>
    </location>
    <ligand>
        <name>Mg(2+)</name>
        <dbReference type="ChEBI" id="CHEBI:18420"/>
        <label>1</label>
        <note>catalytic</note>
    </ligand>
</feature>
<dbReference type="Pfam" id="PF00459">
    <property type="entry name" value="Inositol_P"/>
    <property type="match status" value="1"/>
</dbReference>
<dbReference type="AlphaFoldDB" id="A0ABD3T7V7"/>
<evidence type="ECO:0000313" key="4">
    <source>
        <dbReference type="Proteomes" id="UP001634394"/>
    </source>
</evidence>
<dbReference type="Gene3D" id="3.40.190.80">
    <property type="match status" value="1"/>
</dbReference>
<sequence>MKINELFNVLLNVSEKGANIARIIRSESSLLDLLVQEKKGDQKNERFLQDFKTLADVLVQELVRYDLVQQFPGLRGSIHGEESNKFTNTLGESVSVSIKLTREETSSFLATVLNDNKTAADLLSAVVHSPVHISQHLNSDLLDTVLTVEDIGIWIDPIDSTAQYIQGQVGQMNPDGLVIEGLQCVCVLIGVYNKKTGLPVLGVINQPFYKYNDNRWTGHITWGIHQDHVNVTSFSQESNKSDKKKPILLMSSSESAEMKDIFVQDFDVQFVTGAGYKLLCVSRGLADAYVLTKNSIFKWDCCGPHAVLQASDGGIVKYDGILECLKQTGSLTDMKTVETFHRTSQIKYYEPDCPELSGAQKWCNDGGIIAYRSIEVLHKIALALEKFL</sequence>
<dbReference type="Gene3D" id="4.10.460.10">
    <property type="entry name" value="Inositol Polyphosphate 1-phosphatase, domain 1"/>
    <property type="match status" value="1"/>
</dbReference>
<accession>A0ABD3T7V7</accession>
<keyword evidence="4" id="KW-1185">Reference proteome</keyword>
<gene>
    <name evidence="3" type="ORF">ACJMK2_024295</name>
</gene>